<accession>A0A8S9GRH3</accession>
<sequence>MPGLTLLAQLQGIGKIWEVAPLHQAQKFHQTSPGVIRFYFELAVDDSHNSATFVTNGGGGSRATKMPRRTSCGSNVCSKFASRVTPYNYTPNFRTFTVSASTENVVLNTQSEVG</sequence>
<protein>
    <submittedName>
        <fullName evidence="1">Uncharacterized protein</fullName>
    </submittedName>
</protein>
<organism evidence="1">
    <name type="scientific">Brassica cretica</name>
    <name type="common">Mustard</name>
    <dbReference type="NCBI Taxonomy" id="69181"/>
    <lineage>
        <taxon>Eukaryota</taxon>
        <taxon>Viridiplantae</taxon>
        <taxon>Streptophyta</taxon>
        <taxon>Embryophyta</taxon>
        <taxon>Tracheophyta</taxon>
        <taxon>Spermatophyta</taxon>
        <taxon>Magnoliopsida</taxon>
        <taxon>eudicotyledons</taxon>
        <taxon>Gunneridae</taxon>
        <taxon>Pentapetalae</taxon>
        <taxon>rosids</taxon>
        <taxon>malvids</taxon>
        <taxon>Brassicales</taxon>
        <taxon>Brassicaceae</taxon>
        <taxon>Brassiceae</taxon>
        <taxon>Brassica</taxon>
    </lineage>
</organism>
<dbReference type="AlphaFoldDB" id="A0A8S9GRH3"/>
<reference evidence="1" key="1">
    <citation type="submission" date="2019-12" db="EMBL/GenBank/DDBJ databases">
        <title>Genome sequencing and annotation of Brassica cretica.</title>
        <authorList>
            <person name="Studholme D.J."/>
            <person name="Sarris P.F."/>
        </authorList>
    </citation>
    <scope>NUCLEOTIDE SEQUENCE</scope>
    <source>
        <strain evidence="1">PFS-102/07</strain>
        <tissue evidence="1">Leaf</tissue>
    </source>
</reference>
<dbReference type="EMBL" id="QGKY02001925">
    <property type="protein sequence ID" value="KAF2547344.1"/>
    <property type="molecule type" value="Genomic_DNA"/>
</dbReference>
<proteinExistence type="predicted"/>
<name>A0A8S9GRH3_BRACR</name>
<gene>
    <name evidence="1" type="ORF">F2Q70_00023101</name>
</gene>
<comment type="caution">
    <text evidence="1">The sequence shown here is derived from an EMBL/GenBank/DDBJ whole genome shotgun (WGS) entry which is preliminary data.</text>
</comment>
<evidence type="ECO:0000313" key="1">
    <source>
        <dbReference type="EMBL" id="KAF2547344.1"/>
    </source>
</evidence>